<organism evidence="4 5">
    <name type="scientific">Pseudomassariella vexata</name>
    <dbReference type="NCBI Taxonomy" id="1141098"/>
    <lineage>
        <taxon>Eukaryota</taxon>
        <taxon>Fungi</taxon>
        <taxon>Dikarya</taxon>
        <taxon>Ascomycota</taxon>
        <taxon>Pezizomycotina</taxon>
        <taxon>Sordariomycetes</taxon>
        <taxon>Xylariomycetidae</taxon>
        <taxon>Amphisphaeriales</taxon>
        <taxon>Pseudomassariaceae</taxon>
        <taxon>Pseudomassariella</taxon>
    </lineage>
</organism>
<feature type="compositionally biased region" description="Low complexity" evidence="1">
    <location>
        <begin position="84"/>
        <end position="107"/>
    </location>
</feature>
<feature type="compositionally biased region" description="Low complexity" evidence="1">
    <location>
        <begin position="30"/>
        <end position="44"/>
    </location>
</feature>
<evidence type="ECO:0000256" key="2">
    <source>
        <dbReference type="SAM" id="Phobius"/>
    </source>
</evidence>
<dbReference type="STRING" id="1141098.A0A1Y2E9S7"/>
<feature type="region of interest" description="Disordered" evidence="1">
    <location>
        <begin position="84"/>
        <end position="181"/>
    </location>
</feature>
<proteinExistence type="predicted"/>
<dbReference type="PANTHER" id="PTHR34502:SF6">
    <property type="entry name" value="DUF6594 DOMAIN-CONTAINING PROTEIN"/>
    <property type="match status" value="1"/>
</dbReference>
<reference evidence="4 5" key="1">
    <citation type="submission" date="2016-07" db="EMBL/GenBank/DDBJ databases">
        <title>Pervasive Adenine N6-methylation of Active Genes in Fungi.</title>
        <authorList>
            <consortium name="DOE Joint Genome Institute"/>
            <person name="Mondo S.J."/>
            <person name="Dannebaum R.O."/>
            <person name="Kuo R.C."/>
            <person name="Labutti K."/>
            <person name="Haridas S."/>
            <person name="Kuo A."/>
            <person name="Salamov A."/>
            <person name="Ahrendt S.R."/>
            <person name="Lipzen A."/>
            <person name="Sullivan W."/>
            <person name="Andreopoulos W.B."/>
            <person name="Clum A."/>
            <person name="Lindquist E."/>
            <person name="Daum C."/>
            <person name="Ramamoorthy G.K."/>
            <person name="Gryganskyi A."/>
            <person name="Culley D."/>
            <person name="Magnuson J.K."/>
            <person name="James T.Y."/>
            <person name="O'Malley M.A."/>
            <person name="Stajich J.E."/>
            <person name="Spatafora J.W."/>
            <person name="Visel A."/>
            <person name="Grigoriev I.V."/>
        </authorList>
    </citation>
    <scope>NUCLEOTIDE SEQUENCE [LARGE SCALE GENOMIC DNA]</scope>
    <source>
        <strain evidence="4 5">CBS 129021</strain>
    </source>
</reference>
<feature type="compositionally biased region" description="Basic and acidic residues" evidence="1">
    <location>
        <begin position="120"/>
        <end position="131"/>
    </location>
</feature>
<feature type="transmembrane region" description="Helical" evidence="2">
    <location>
        <begin position="388"/>
        <end position="409"/>
    </location>
</feature>
<dbReference type="GeneID" id="63771624"/>
<dbReference type="OrthoDB" id="5416037at2759"/>
<accession>A0A1Y2E9S7</accession>
<feature type="domain" description="DUF6594" evidence="3">
    <location>
        <begin position="194"/>
        <end position="431"/>
    </location>
</feature>
<feature type="transmembrane region" description="Helical" evidence="2">
    <location>
        <begin position="416"/>
        <end position="438"/>
    </location>
</feature>
<comment type="caution">
    <text evidence="4">The sequence shown here is derived from an EMBL/GenBank/DDBJ whole genome shotgun (WGS) entry which is preliminary data.</text>
</comment>
<protein>
    <recommendedName>
        <fullName evidence="3">DUF6594 domain-containing protein</fullName>
    </recommendedName>
</protein>
<gene>
    <name evidence="4" type="ORF">BCR38DRAFT_335844</name>
</gene>
<feature type="compositionally biased region" description="Polar residues" evidence="1">
    <location>
        <begin position="366"/>
        <end position="375"/>
    </location>
</feature>
<keyword evidence="2" id="KW-1133">Transmembrane helix</keyword>
<dbReference type="InParanoid" id="A0A1Y2E9S7"/>
<keyword evidence="2" id="KW-0472">Membrane</keyword>
<dbReference type="Pfam" id="PF20237">
    <property type="entry name" value="DUF6594"/>
    <property type="match status" value="1"/>
</dbReference>
<evidence type="ECO:0000256" key="1">
    <source>
        <dbReference type="SAM" id="MobiDB-lite"/>
    </source>
</evidence>
<dbReference type="RefSeq" id="XP_040718610.1">
    <property type="nucleotide sequence ID" value="XM_040855412.1"/>
</dbReference>
<sequence>MNASRIRGTVPSVSSILATVGHKGGDTNYSNESSSTLTQSSYDSHNAPTESVAKAETVPKPDPLAFLDADSPAVTQDTIYDSMHTASSHSPTSSISGSSFTKSYSSKSSHDTDWNTTPERSPKSGKVDKASAKMASQTEASQKRQRKYGNPEMSRGNAKLPHVSSKASTPRVPDQAHGRVKHLPRAEKLPLTGYELLASRLTAHSADRSGPYVRPIYRKFETLNHRLLLHLQDELCELEEQLHRLDSADTQNRRLQNRILPASRRAQTLSGGELQWHKTDILGKIGFKLEQYNHVLSSFKTTQTLPNPTLVDVHEYRRYLATHGPITEAETHFLDAANDLICLDQEVEDDYDEDSTTTPMPPRSPGNYTSMLSNSSVLDDDDEERQHAIPLSLAMAAAVILPVLTFTVIPGYIGRMAVVLVVSFVILGTLISAGVVGLHITRDFFLITGFYGLGMAVIAGLW</sequence>
<dbReference type="PANTHER" id="PTHR34502">
    <property type="entry name" value="DUF6594 DOMAIN-CONTAINING PROTEIN-RELATED"/>
    <property type="match status" value="1"/>
</dbReference>
<name>A0A1Y2E9S7_9PEZI</name>
<keyword evidence="5" id="KW-1185">Reference proteome</keyword>
<keyword evidence="2" id="KW-0812">Transmembrane</keyword>
<feature type="region of interest" description="Disordered" evidence="1">
    <location>
        <begin position="19"/>
        <end position="69"/>
    </location>
</feature>
<dbReference type="EMBL" id="MCFJ01000003">
    <property type="protein sequence ID" value="ORY68323.1"/>
    <property type="molecule type" value="Genomic_DNA"/>
</dbReference>
<dbReference type="InterPro" id="IPR046529">
    <property type="entry name" value="DUF6594"/>
</dbReference>
<dbReference type="AlphaFoldDB" id="A0A1Y2E9S7"/>
<feature type="region of interest" description="Disordered" evidence="1">
    <location>
        <begin position="351"/>
        <end position="375"/>
    </location>
</feature>
<dbReference type="Proteomes" id="UP000193689">
    <property type="component" value="Unassembled WGS sequence"/>
</dbReference>
<evidence type="ECO:0000313" key="4">
    <source>
        <dbReference type="EMBL" id="ORY68323.1"/>
    </source>
</evidence>
<feature type="transmembrane region" description="Helical" evidence="2">
    <location>
        <begin position="444"/>
        <end position="461"/>
    </location>
</feature>
<evidence type="ECO:0000313" key="5">
    <source>
        <dbReference type="Proteomes" id="UP000193689"/>
    </source>
</evidence>
<evidence type="ECO:0000259" key="3">
    <source>
        <dbReference type="Pfam" id="PF20237"/>
    </source>
</evidence>